<dbReference type="Pfam" id="PF02698">
    <property type="entry name" value="DUF218"/>
    <property type="match status" value="1"/>
</dbReference>
<dbReference type="PANTHER" id="PTHR30336">
    <property type="entry name" value="INNER MEMBRANE PROTEIN, PROBABLE PERMEASE"/>
    <property type="match status" value="1"/>
</dbReference>
<dbReference type="RefSeq" id="WP_404631787.1">
    <property type="nucleotide sequence ID" value="NZ_JADIKM010000002.1"/>
</dbReference>
<keyword evidence="4" id="KW-1185">Reference proteome</keyword>
<feature type="transmembrane region" description="Helical" evidence="1">
    <location>
        <begin position="25"/>
        <end position="42"/>
    </location>
</feature>
<keyword evidence="1" id="KW-1133">Transmembrane helix</keyword>
<dbReference type="Gene3D" id="3.40.50.620">
    <property type="entry name" value="HUPs"/>
    <property type="match status" value="1"/>
</dbReference>
<name>A0ABW8JW02_9GAMM</name>
<evidence type="ECO:0000259" key="2">
    <source>
        <dbReference type="Pfam" id="PF02698"/>
    </source>
</evidence>
<dbReference type="EMBL" id="JADIKM010000002">
    <property type="protein sequence ID" value="MFK2903860.1"/>
    <property type="molecule type" value="Genomic_DNA"/>
</dbReference>
<gene>
    <name evidence="3" type="ORF">ISP17_07785</name>
</gene>
<dbReference type="InterPro" id="IPR051599">
    <property type="entry name" value="Cell_Envelope_Assoc"/>
</dbReference>
<reference evidence="3 4" key="1">
    <citation type="submission" date="2020-10" db="EMBL/GenBank/DDBJ databases">
        <title>Phylogeny of dyella-like bacteria.</title>
        <authorList>
            <person name="Fu J."/>
        </authorList>
    </citation>
    <scope>NUCLEOTIDE SEQUENCE [LARGE SCALE GENOMIC DNA]</scope>
    <source>
        <strain evidence="3 4">Gsoil3046</strain>
    </source>
</reference>
<evidence type="ECO:0000313" key="3">
    <source>
        <dbReference type="EMBL" id="MFK2903860.1"/>
    </source>
</evidence>
<proteinExistence type="predicted"/>
<dbReference type="InterPro" id="IPR014729">
    <property type="entry name" value="Rossmann-like_a/b/a_fold"/>
</dbReference>
<dbReference type="InterPro" id="IPR003848">
    <property type="entry name" value="DUF218"/>
</dbReference>
<organism evidence="3 4">
    <name type="scientific">Dyella ginsengisoli</name>
    <dbReference type="NCBI Taxonomy" id="363848"/>
    <lineage>
        <taxon>Bacteria</taxon>
        <taxon>Pseudomonadati</taxon>
        <taxon>Pseudomonadota</taxon>
        <taxon>Gammaproteobacteria</taxon>
        <taxon>Lysobacterales</taxon>
        <taxon>Rhodanobacteraceae</taxon>
        <taxon>Dyella</taxon>
    </lineage>
</organism>
<feature type="transmembrane region" description="Helical" evidence="1">
    <location>
        <begin position="49"/>
        <end position="71"/>
    </location>
</feature>
<keyword evidence="1" id="KW-0812">Transmembrane</keyword>
<feature type="domain" description="DUF218" evidence="2">
    <location>
        <begin position="91"/>
        <end position="250"/>
    </location>
</feature>
<evidence type="ECO:0000256" key="1">
    <source>
        <dbReference type="SAM" id="Phobius"/>
    </source>
</evidence>
<comment type="caution">
    <text evidence="3">The sequence shown here is derived from an EMBL/GenBank/DDBJ whole genome shotgun (WGS) entry which is preliminary data.</text>
</comment>
<dbReference type="PANTHER" id="PTHR30336:SF4">
    <property type="entry name" value="ENVELOPE BIOGENESIS FACTOR ELYC"/>
    <property type="match status" value="1"/>
</dbReference>
<dbReference type="CDD" id="cd06259">
    <property type="entry name" value="YdcF-like"/>
    <property type="match status" value="1"/>
</dbReference>
<keyword evidence="1" id="KW-0472">Membrane</keyword>
<evidence type="ECO:0000313" key="4">
    <source>
        <dbReference type="Proteomes" id="UP001620460"/>
    </source>
</evidence>
<sequence>MHVTAPWSILTPVILIDALERLSQPWNQAALMVLGGTIALLARRYRTGAVLLCLGVLWLGLCAAPSFALLLQRGLTGAYPPTAAGDYPQADAIVVLGGGAIPDTEQDWDSDPADTEATRVGFGLQLYRAGRAAHMLLSGGHGAAGHMAIELREQGVPAAALVTEAQSATTRQNALYSAAILRREGWHRVLLVTSPMHMARAAASFRQQGLQVIEAPSIGHEAGYHRVQPGWRPRRTALWLSSRCLHEYIGLWMYKLRGWA</sequence>
<dbReference type="Proteomes" id="UP001620460">
    <property type="component" value="Unassembled WGS sequence"/>
</dbReference>
<protein>
    <submittedName>
        <fullName evidence="3">YdcF family protein</fullName>
    </submittedName>
</protein>
<accession>A0ABW8JW02</accession>